<dbReference type="GO" id="GO:0045259">
    <property type="term" value="C:proton-transporting ATP synthase complex"/>
    <property type="evidence" value="ECO:0007669"/>
    <property type="project" value="UniProtKB-KW"/>
</dbReference>
<dbReference type="PANTHER" id="PTHR11910">
    <property type="entry name" value="ATP SYNTHASE DELTA CHAIN"/>
    <property type="match status" value="1"/>
</dbReference>
<comment type="function">
    <text evidence="8">F(1)F(0) ATP synthase produces ATP from ADP in the presence of a proton or sodium gradient. F-type ATPases consist of two structural domains, F(1) containing the extramembraneous catalytic core and F(0) containing the membrane proton channel, linked together by a central stalk and a peripheral stalk. During catalysis, ATP synthesis in the catalytic domain of F(1) is coupled via a rotary mechanism of the central stalk subunits to proton translocation.</text>
</comment>
<dbReference type="RefSeq" id="WP_076405994.1">
    <property type="nucleotide sequence ID" value="NZ_FTMI01000006.1"/>
</dbReference>
<evidence type="ECO:0000256" key="8">
    <source>
        <dbReference type="HAMAP-Rule" id="MF_01416"/>
    </source>
</evidence>
<dbReference type="GO" id="GO:0005886">
    <property type="term" value="C:plasma membrane"/>
    <property type="evidence" value="ECO:0007669"/>
    <property type="project" value="UniProtKB-SubCell"/>
</dbReference>
<evidence type="ECO:0000256" key="4">
    <source>
        <dbReference type="ARBA" id="ARBA00023065"/>
    </source>
</evidence>
<dbReference type="EMBL" id="FTMI01000006">
    <property type="protein sequence ID" value="SIQ66840.1"/>
    <property type="molecule type" value="Genomic_DNA"/>
</dbReference>
<keyword evidence="5 8" id="KW-0472">Membrane</keyword>
<dbReference type="InterPro" id="IPR020781">
    <property type="entry name" value="ATPase_OSCP/d_CS"/>
</dbReference>
<evidence type="ECO:0000256" key="1">
    <source>
        <dbReference type="ARBA" id="ARBA00004370"/>
    </source>
</evidence>
<keyword evidence="4 8" id="KW-0406">Ion transport</keyword>
<gene>
    <name evidence="8" type="primary">atpH</name>
    <name evidence="9" type="ORF">SAMN05518682_3255</name>
</gene>
<evidence type="ECO:0000313" key="10">
    <source>
        <dbReference type="Proteomes" id="UP000186235"/>
    </source>
</evidence>
<name>A0A1N6UML5_9MICO</name>
<evidence type="ECO:0000256" key="3">
    <source>
        <dbReference type="ARBA" id="ARBA00022781"/>
    </source>
</evidence>
<sequence>MRGTSGESLTQARDRFEPVLRSAGESALALGEQLFAVTAALDESAPLRRSLADPSRSGADKAALITAVLASGFDERVVDLMAGLVRSRWSRESDLADATERLGLEAVLASAQSRGALEQVEDELFRTSRALVGQREARQILSDDTIDPERRAAFVHALLGGKADRATEVLAVHATRALRGRRFVPTLGWIGEVAAERRQRLVASVTSATVLTQAQLDRLSALLERAYGRAVQLNVTVDPAVLGGMRVQVGADVVDSTVLARLADARRRLVS</sequence>
<keyword evidence="10" id="KW-1185">Reference proteome</keyword>
<dbReference type="PRINTS" id="PR00125">
    <property type="entry name" value="ATPASEDELTA"/>
</dbReference>
<evidence type="ECO:0000256" key="5">
    <source>
        <dbReference type="ARBA" id="ARBA00023136"/>
    </source>
</evidence>
<reference evidence="10" key="1">
    <citation type="submission" date="2017-01" db="EMBL/GenBank/DDBJ databases">
        <authorList>
            <person name="Varghese N."/>
            <person name="Submissions S."/>
        </authorList>
    </citation>
    <scope>NUCLEOTIDE SEQUENCE [LARGE SCALE GENOMIC DNA]</scope>
    <source>
        <strain evidence="10">3bp</strain>
    </source>
</reference>
<keyword evidence="3 8" id="KW-0375">Hydrogen ion transport</keyword>
<protein>
    <recommendedName>
        <fullName evidence="8">ATP synthase subunit delta</fullName>
    </recommendedName>
    <alternativeName>
        <fullName evidence="8">ATP synthase F(1) sector subunit delta</fullName>
    </alternativeName>
    <alternativeName>
        <fullName evidence="8">F-type ATPase subunit delta</fullName>
        <shortName evidence="8">F-ATPase subunit delta</shortName>
    </alternativeName>
</protein>
<evidence type="ECO:0000313" key="9">
    <source>
        <dbReference type="EMBL" id="SIQ66840.1"/>
    </source>
</evidence>
<dbReference type="AlphaFoldDB" id="A0A1N6UML5"/>
<evidence type="ECO:0000256" key="7">
    <source>
        <dbReference type="ARBA" id="ARBA00023310"/>
    </source>
</evidence>
<dbReference type="HAMAP" id="MF_01416">
    <property type="entry name" value="ATP_synth_delta_bact"/>
    <property type="match status" value="1"/>
</dbReference>
<evidence type="ECO:0000256" key="6">
    <source>
        <dbReference type="ARBA" id="ARBA00023196"/>
    </source>
</evidence>
<accession>A0A1N6UML5</accession>
<keyword evidence="7 8" id="KW-0066">ATP synthesis</keyword>
<dbReference type="Proteomes" id="UP000186235">
    <property type="component" value="Unassembled WGS sequence"/>
</dbReference>
<proteinExistence type="inferred from homology"/>
<comment type="function">
    <text evidence="8">This protein is part of the stalk that links CF(0) to CF(1). It either transmits conformational changes from CF(0) to CF(1) or is implicated in proton conduction.</text>
</comment>
<dbReference type="NCBIfam" id="NF009967">
    <property type="entry name" value="PRK13430.1"/>
    <property type="match status" value="1"/>
</dbReference>
<dbReference type="GO" id="GO:0046933">
    <property type="term" value="F:proton-transporting ATP synthase activity, rotational mechanism"/>
    <property type="evidence" value="ECO:0007669"/>
    <property type="project" value="UniProtKB-UniRule"/>
</dbReference>
<keyword evidence="6 8" id="KW-0139">CF(1)</keyword>
<dbReference type="Pfam" id="PF00213">
    <property type="entry name" value="OSCP"/>
    <property type="match status" value="1"/>
</dbReference>
<comment type="similarity">
    <text evidence="8">Belongs to the ATPase delta chain family.</text>
</comment>
<organism evidence="9 10">
    <name type="scientific">Cellulosimicrobium aquatile</name>
    <dbReference type="NCBI Taxonomy" id="1612203"/>
    <lineage>
        <taxon>Bacteria</taxon>
        <taxon>Bacillati</taxon>
        <taxon>Actinomycetota</taxon>
        <taxon>Actinomycetes</taxon>
        <taxon>Micrococcales</taxon>
        <taxon>Promicromonosporaceae</taxon>
        <taxon>Cellulosimicrobium</taxon>
    </lineage>
</organism>
<dbReference type="InterPro" id="IPR000711">
    <property type="entry name" value="ATPase_OSCP/dsu"/>
</dbReference>
<comment type="subcellular location">
    <subcellularLocation>
        <location evidence="8">Cell membrane</location>
        <topology evidence="8">Peripheral membrane protein</topology>
    </subcellularLocation>
    <subcellularLocation>
        <location evidence="1">Membrane</location>
    </subcellularLocation>
</comment>
<keyword evidence="8" id="KW-1003">Cell membrane</keyword>
<keyword evidence="2 8" id="KW-0813">Transport</keyword>
<evidence type="ECO:0000256" key="2">
    <source>
        <dbReference type="ARBA" id="ARBA00022448"/>
    </source>
</evidence>
<dbReference type="PROSITE" id="PS00389">
    <property type="entry name" value="ATPASE_DELTA"/>
    <property type="match status" value="1"/>
</dbReference>